<dbReference type="EMBL" id="JBEPMN010000002">
    <property type="protein sequence ID" value="MET3660677.1"/>
    <property type="molecule type" value="Genomic_DNA"/>
</dbReference>
<sequence>MNAQLDENVLEEALAEGLAGIASDALPVSDKDFLKAATEALESVGGRLLFSMRTGDEDAGEHVAAGCLGDGDARQILLLSQPVSGGQLKVEPASKSGNPLSGIAASYAALMDALNAAA</sequence>
<accession>A0ABV2KIK4</accession>
<dbReference type="Proteomes" id="UP001549143">
    <property type="component" value="Unassembled WGS sequence"/>
</dbReference>
<gene>
    <name evidence="1" type="ORF">ABID44_000991</name>
</gene>
<evidence type="ECO:0000313" key="2">
    <source>
        <dbReference type="Proteomes" id="UP001549143"/>
    </source>
</evidence>
<protein>
    <submittedName>
        <fullName evidence="1">Uncharacterized protein</fullName>
    </submittedName>
</protein>
<name>A0ABV2KIK4_9HYPH</name>
<dbReference type="RefSeq" id="WP_354150554.1">
    <property type="nucleotide sequence ID" value="NZ_JBEPMN010000002.1"/>
</dbReference>
<proteinExistence type="predicted"/>
<keyword evidence="2" id="KW-1185">Reference proteome</keyword>
<evidence type="ECO:0000313" key="1">
    <source>
        <dbReference type="EMBL" id="MET3660677.1"/>
    </source>
</evidence>
<organism evidence="1 2">
    <name type="scientific">Aquamicrobium ahrensii</name>
    <dbReference type="NCBI Taxonomy" id="469551"/>
    <lineage>
        <taxon>Bacteria</taxon>
        <taxon>Pseudomonadati</taxon>
        <taxon>Pseudomonadota</taxon>
        <taxon>Alphaproteobacteria</taxon>
        <taxon>Hyphomicrobiales</taxon>
        <taxon>Phyllobacteriaceae</taxon>
        <taxon>Aquamicrobium</taxon>
    </lineage>
</organism>
<reference evidence="1 2" key="1">
    <citation type="submission" date="2024-06" db="EMBL/GenBank/DDBJ databases">
        <title>Genomic Encyclopedia of Type Strains, Phase IV (KMG-IV): sequencing the most valuable type-strain genomes for metagenomic binning, comparative biology and taxonomic classification.</title>
        <authorList>
            <person name="Goeker M."/>
        </authorList>
    </citation>
    <scope>NUCLEOTIDE SEQUENCE [LARGE SCALE GENOMIC DNA]</scope>
    <source>
        <strain evidence="1 2">DSM 19730</strain>
    </source>
</reference>
<comment type="caution">
    <text evidence="1">The sequence shown here is derived from an EMBL/GenBank/DDBJ whole genome shotgun (WGS) entry which is preliminary data.</text>
</comment>